<gene>
    <name evidence="2" type="ORF">T07_929</name>
</gene>
<protein>
    <submittedName>
        <fullName evidence="2">Uncharacterized protein</fullName>
    </submittedName>
</protein>
<sequence length="115" mass="13475">MTNSDCQLLQLAAWSASELQSADTALLLFLAICSLNHDNLKSLNSTNQNHDQLEIRYFHIKRLINYHSFRRFLSLLSAMFYLIMLFCDHILRLLSFNMIFAFYMASDRNIYATKV</sequence>
<dbReference type="Proteomes" id="UP000054630">
    <property type="component" value="Unassembled WGS sequence"/>
</dbReference>
<accession>A0A0V0RJQ1</accession>
<evidence type="ECO:0000313" key="2">
    <source>
        <dbReference type="EMBL" id="KRX14639.1"/>
    </source>
</evidence>
<keyword evidence="1" id="KW-0472">Membrane</keyword>
<comment type="caution">
    <text evidence="2">The sequence shown here is derived from an EMBL/GenBank/DDBJ whole genome shotgun (WGS) entry which is preliminary data.</text>
</comment>
<reference evidence="2 3" key="1">
    <citation type="submission" date="2015-01" db="EMBL/GenBank/DDBJ databases">
        <title>Evolution of Trichinella species and genotypes.</title>
        <authorList>
            <person name="Korhonen P.K."/>
            <person name="Edoardo P."/>
            <person name="Giuseppe L.R."/>
            <person name="Gasser R.B."/>
        </authorList>
    </citation>
    <scope>NUCLEOTIDE SEQUENCE [LARGE SCALE GENOMIC DNA]</scope>
    <source>
        <strain evidence="2">ISS37</strain>
    </source>
</reference>
<dbReference type="EMBL" id="JYDL01000154">
    <property type="protein sequence ID" value="KRX14639.1"/>
    <property type="molecule type" value="Genomic_DNA"/>
</dbReference>
<keyword evidence="1" id="KW-0812">Transmembrane</keyword>
<evidence type="ECO:0000313" key="3">
    <source>
        <dbReference type="Proteomes" id="UP000054630"/>
    </source>
</evidence>
<feature type="transmembrane region" description="Helical" evidence="1">
    <location>
        <begin position="72"/>
        <end position="105"/>
    </location>
</feature>
<keyword evidence="3" id="KW-1185">Reference proteome</keyword>
<dbReference type="AlphaFoldDB" id="A0A0V0RJQ1"/>
<organism evidence="2 3">
    <name type="scientific">Trichinella nelsoni</name>
    <dbReference type="NCBI Taxonomy" id="6336"/>
    <lineage>
        <taxon>Eukaryota</taxon>
        <taxon>Metazoa</taxon>
        <taxon>Ecdysozoa</taxon>
        <taxon>Nematoda</taxon>
        <taxon>Enoplea</taxon>
        <taxon>Dorylaimia</taxon>
        <taxon>Trichinellida</taxon>
        <taxon>Trichinellidae</taxon>
        <taxon>Trichinella</taxon>
    </lineage>
</organism>
<proteinExistence type="predicted"/>
<evidence type="ECO:0000256" key="1">
    <source>
        <dbReference type="SAM" id="Phobius"/>
    </source>
</evidence>
<keyword evidence="1" id="KW-1133">Transmembrane helix</keyword>
<name>A0A0V0RJQ1_9BILA</name>